<dbReference type="Gene3D" id="3.10.180.10">
    <property type="entry name" value="2,3-Dihydroxybiphenyl 1,2-Dioxygenase, domain 1"/>
    <property type="match status" value="2"/>
</dbReference>
<gene>
    <name evidence="2" type="ORF">EDD38_4965</name>
</gene>
<evidence type="ECO:0000256" key="1">
    <source>
        <dbReference type="SAM" id="MobiDB-lite"/>
    </source>
</evidence>
<dbReference type="InterPro" id="IPR029068">
    <property type="entry name" value="Glyas_Bleomycin-R_OHBP_Dase"/>
</dbReference>
<feature type="region of interest" description="Disordered" evidence="1">
    <location>
        <begin position="15"/>
        <end position="37"/>
    </location>
</feature>
<reference evidence="2 3" key="1">
    <citation type="submission" date="2018-11" db="EMBL/GenBank/DDBJ databases">
        <title>Sequencing the genomes of 1000 actinobacteria strains.</title>
        <authorList>
            <person name="Klenk H.-P."/>
        </authorList>
    </citation>
    <scope>NUCLEOTIDE SEQUENCE [LARGE SCALE GENOMIC DNA]</scope>
    <source>
        <strain evidence="2 3">DSM 44781</strain>
    </source>
</reference>
<evidence type="ECO:0008006" key="4">
    <source>
        <dbReference type="Google" id="ProtNLM"/>
    </source>
</evidence>
<accession>A0A3N4S069</accession>
<feature type="compositionally biased region" description="Basic and acidic residues" evidence="1">
    <location>
        <begin position="247"/>
        <end position="265"/>
    </location>
</feature>
<proteinExistence type="predicted"/>
<comment type="caution">
    <text evidence="2">The sequence shown here is derived from an EMBL/GenBank/DDBJ whole genome shotgun (WGS) entry which is preliminary data.</text>
</comment>
<dbReference type="AlphaFoldDB" id="A0A3N4S069"/>
<evidence type="ECO:0000313" key="3">
    <source>
        <dbReference type="Proteomes" id="UP000266906"/>
    </source>
</evidence>
<dbReference type="PANTHER" id="PTHR36503">
    <property type="entry name" value="BLR2520 PROTEIN"/>
    <property type="match status" value="1"/>
</dbReference>
<feature type="region of interest" description="Disordered" evidence="1">
    <location>
        <begin position="234"/>
        <end position="265"/>
    </location>
</feature>
<evidence type="ECO:0000313" key="2">
    <source>
        <dbReference type="EMBL" id="RPE36589.1"/>
    </source>
</evidence>
<organism evidence="2 3">
    <name type="scientific">Kitasatospora cineracea</name>
    <dbReference type="NCBI Taxonomy" id="88074"/>
    <lineage>
        <taxon>Bacteria</taxon>
        <taxon>Bacillati</taxon>
        <taxon>Actinomycetota</taxon>
        <taxon>Actinomycetes</taxon>
        <taxon>Kitasatosporales</taxon>
        <taxon>Streptomycetaceae</taxon>
        <taxon>Kitasatospora</taxon>
    </lineage>
</organism>
<sequence length="265" mass="27435">MLTVRQYGRGAGAVVRVRAPGRTGQESRSPGRAAGPSVVGMTDIESITLDVADPEAAARFLADAFDLGEDRLKVRAAAEPSEGFRGFTLALTVPQPADVDSFVASAVAAGAAVLKPAAKSLWGYGAVVQAPDGAIWKLATSAKKDTGPATRRIEEFVLLIGVADFAATKRYYVDRGFAVAKGFGRVYAEFAAGTGAVKLALYRRRALAKDLGVAPEGGGSHRLTVNGGGPEAFTDPDGFRWAPAGAREAEGRETDAREAGGRAAA</sequence>
<name>A0A3N4S069_9ACTN</name>
<dbReference type="SUPFAM" id="SSF54593">
    <property type="entry name" value="Glyoxalase/Bleomycin resistance protein/Dihydroxybiphenyl dioxygenase"/>
    <property type="match status" value="1"/>
</dbReference>
<protein>
    <recommendedName>
        <fullName evidence="4">Lactoylglutathione lyase</fullName>
    </recommendedName>
</protein>
<dbReference type="PANTHER" id="PTHR36503:SF1">
    <property type="entry name" value="BLR2520 PROTEIN"/>
    <property type="match status" value="1"/>
</dbReference>
<dbReference type="EMBL" id="RKQG01000001">
    <property type="protein sequence ID" value="RPE36589.1"/>
    <property type="molecule type" value="Genomic_DNA"/>
</dbReference>
<dbReference type="Proteomes" id="UP000266906">
    <property type="component" value="Unassembled WGS sequence"/>
</dbReference>
<keyword evidence="3" id="KW-1185">Reference proteome</keyword>